<evidence type="ECO:0000259" key="9">
    <source>
        <dbReference type="PROSITE" id="PS51192"/>
    </source>
</evidence>
<dbReference type="Proteomes" id="UP001596492">
    <property type="component" value="Unassembled WGS sequence"/>
</dbReference>
<evidence type="ECO:0000256" key="8">
    <source>
        <dbReference type="ARBA" id="ARBA00049819"/>
    </source>
</evidence>
<keyword evidence="3 11" id="KW-0378">Hydrolase</keyword>
<dbReference type="InterPro" id="IPR027417">
    <property type="entry name" value="P-loop_NTPase"/>
</dbReference>
<feature type="domain" description="Helicase ATP-binding" evidence="9">
    <location>
        <begin position="279"/>
        <end position="440"/>
    </location>
</feature>
<evidence type="ECO:0000256" key="3">
    <source>
        <dbReference type="ARBA" id="ARBA00022801"/>
    </source>
</evidence>
<keyword evidence="4 11" id="KW-0347">Helicase</keyword>
<reference evidence="12" key="1">
    <citation type="journal article" date="2019" name="Int. J. Syst. Evol. Microbiol.">
        <title>The Global Catalogue of Microorganisms (GCM) 10K type strain sequencing project: providing services to taxonomists for standard genome sequencing and annotation.</title>
        <authorList>
            <consortium name="The Broad Institute Genomics Platform"/>
            <consortium name="The Broad Institute Genome Sequencing Center for Infectious Disease"/>
            <person name="Wu L."/>
            <person name="Ma J."/>
        </authorList>
    </citation>
    <scope>NUCLEOTIDE SEQUENCE [LARGE SCALE GENOMIC DNA]</scope>
    <source>
        <strain evidence="12">CCUG 51308</strain>
    </source>
</reference>
<evidence type="ECO:0000256" key="1">
    <source>
        <dbReference type="ARBA" id="ARBA00022741"/>
    </source>
</evidence>
<dbReference type="NCBIfam" id="NF008164">
    <property type="entry name" value="PRK10917.1-2"/>
    <property type="match status" value="1"/>
</dbReference>
<dbReference type="EMBL" id="JBHTBR010000002">
    <property type="protein sequence ID" value="MFC7290634.1"/>
    <property type="molecule type" value="Genomic_DNA"/>
</dbReference>
<dbReference type="PANTHER" id="PTHR47964">
    <property type="entry name" value="ATP-DEPENDENT DNA HELICASE HOMOLOG RECG, CHLOROPLASTIC"/>
    <property type="match status" value="1"/>
</dbReference>
<proteinExistence type="predicted"/>
<evidence type="ECO:0000256" key="2">
    <source>
        <dbReference type="ARBA" id="ARBA00022763"/>
    </source>
</evidence>
<protein>
    <recommendedName>
        <fullName evidence="8">Probable DNA 3'-5' helicase RecG</fullName>
    </recommendedName>
</protein>
<evidence type="ECO:0000256" key="6">
    <source>
        <dbReference type="ARBA" id="ARBA00023125"/>
    </source>
</evidence>
<dbReference type="InterPro" id="IPR001650">
    <property type="entry name" value="Helicase_C-like"/>
</dbReference>
<dbReference type="InterPro" id="IPR045562">
    <property type="entry name" value="RecG_dom3_C"/>
</dbReference>
<dbReference type="PANTHER" id="PTHR47964:SF1">
    <property type="entry name" value="ATP-DEPENDENT DNA HELICASE HOMOLOG RECG, CHLOROPLASTIC"/>
    <property type="match status" value="1"/>
</dbReference>
<name>A0ABW2IHX2_9PROT</name>
<dbReference type="Gene3D" id="2.40.50.140">
    <property type="entry name" value="Nucleic acid-binding proteins"/>
    <property type="match status" value="1"/>
</dbReference>
<evidence type="ECO:0000259" key="10">
    <source>
        <dbReference type="PROSITE" id="PS51194"/>
    </source>
</evidence>
<evidence type="ECO:0000256" key="5">
    <source>
        <dbReference type="ARBA" id="ARBA00022840"/>
    </source>
</evidence>
<keyword evidence="2" id="KW-0227">DNA damage</keyword>
<evidence type="ECO:0000313" key="12">
    <source>
        <dbReference type="Proteomes" id="UP001596492"/>
    </source>
</evidence>
<dbReference type="RefSeq" id="WP_382165682.1">
    <property type="nucleotide sequence ID" value="NZ_JBHTBR010000002.1"/>
</dbReference>
<dbReference type="PROSITE" id="PS51194">
    <property type="entry name" value="HELICASE_CTER"/>
    <property type="match status" value="1"/>
</dbReference>
<dbReference type="SUPFAM" id="SSF52540">
    <property type="entry name" value="P-loop containing nucleoside triphosphate hydrolases"/>
    <property type="match status" value="2"/>
</dbReference>
<gene>
    <name evidence="11" type="primary">recG</name>
    <name evidence="11" type="ORF">ACFQS8_03310</name>
</gene>
<dbReference type="SUPFAM" id="SSF50249">
    <property type="entry name" value="Nucleic acid-binding proteins"/>
    <property type="match status" value="1"/>
</dbReference>
<organism evidence="11 12">
    <name type="scientific">Hirschia litorea</name>
    <dbReference type="NCBI Taxonomy" id="1199156"/>
    <lineage>
        <taxon>Bacteria</taxon>
        <taxon>Pseudomonadati</taxon>
        <taxon>Pseudomonadota</taxon>
        <taxon>Alphaproteobacteria</taxon>
        <taxon>Hyphomonadales</taxon>
        <taxon>Hyphomonadaceae</taxon>
        <taxon>Hirschia</taxon>
    </lineage>
</organism>
<comment type="caution">
    <text evidence="11">The sequence shown here is derived from an EMBL/GenBank/DDBJ whole genome shotgun (WGS) entry which is preliminary data.</text>
</comment>
<dbReference type="SMART" id="SM00490">
    <property type="entry name" value="HELICc"/>
    <property type="match status" value="2"/>
</dbReference>
<sequence>MRPDILFPFFKDLKSLSGIGPKTAPLLQKLVGGDKVLDLLLHLPTHWIDRSVRPSFFDTIVGEIATVRGTVDSVFAGHGNGPTRVRLIDDTGFLTLVFFRAQPSWLQKQFPLNQEMIVSGLIEDFNNQRQMVHPDHVCNPAKGEKPPKVEPVYGLTAGVSSRMLQKAIAGALSELETLPEWINSELLLKRKWPSFNEALKQLHQPDILDEEAFALARERLAYDEALAREIAMMHVRIERLKVPSSPIPKQPHATNNLLDALKFSPTRAQLKAFNDIQADIGRKMPMRRMLQGDVGSGKTLVAALAVAQTAAAGKFTAFMSPTEVLARQQAEALEAFLAPIGYRCEALTGRDSKKRRNEVMEGVANGKIHCLSGTQSLYQTGVEFPDLGLVIIDEQHRFGVADRLKLTNKGIAPHLLMMSATPIPRTLASAINGDLDTSILDEKPAGRKPVTTRVASEERIEEVMAAVSRASERGERAFWVCPAVDAEGAEDSAATVRKAILDDVVKRPVALVHGKMPPAEKDAALDAFRKGDASVLVATTVVEVGVDVPEATIMVIERAEGFGLAQLHQLRGRVGRGDKPSSCLLLYKPPLTQSGQARLNVLRETDDGFAIAEADFKLRGPGDLLGLQQSGLPRFRVLDLTQHADLFAIAREDSRARLSKDAPPSSQQSAESTLLLTELFKTNIVTET</sequence>
<dbReference type="Gene3D" id="3.40.50.300">
    <property type="entry name" value="P-loop containing nucleotide triphosphate hydrolases"/>
    <property type="match status" value="2"/>
</dbReference>
<dbReference type="Pfam" id="PF19833">
    <property type="entry name" value="RecG_dom3_C"/>
    <property type="match status" value="1"/>
</dbReference>
<dbReference type="Pfam" id="PF17191">
    <property type="entry name" value="RecG_wedge"/>
    <property type="match status" value="1"/>
</dbReference>
<dbReference type="GO" id="GO:0003678">
    <property type="term" value="F:DNA helicase activity"/>
    <property type="evidence" value="ECO:0007669"/>
    <property type="project" value="UniProtKB-EC"/>
</dbReference>
<dbReference type="CDD" id="cd04488">
    <property type="entry name" value="RecG_wedge_OBF"/>
    <property type="match status" value="1"/>
</dbReference>
<evidence type="ECO:0000256" key="7">
    <source>
        <dbReference type="ARBA" id="ARBA00023204"/>
    </source>
</evidence>
<keyword evidence="5" id="KW-0067">ATP-binding</keyword>
<keyword evidence="7" id="KW-0234">DNA repair</keyword>
<dbReference type="Pfam" id="PF00271">
    <property type="entry name" value="Helicase_C"/>
    <property type="match status" value="1"/>
</dbReference>
<evidence type="ECO:0000256" key="4">
    <source>
        <dbReference type="ARBA" id="ARBA00022806"/>
    </source>
</evidence>
<dbReference type="PROSITE" id="PS51192">
    <property type="entry name" value="HELICASE_ATP_BIND_1"/>
    <property type="match status" value="1"/>
</dbReference>
<evidence type="ECO:0000313" key="11">
    <source>
        <dbReference type="EMBL" id="MFC7290634.1"/>
    </source>
</evidence>
<dbReference type="InterPro" id="IPR033454">
    <property type="entry name" value="RecG_wedge"/>
</dbReference>
<dbReference type="GO" id="GO:0016787">
    <property type="term" value="F:hydrolase activity"/>
    <property type="evidence" value="ECO:0007669"/>
    <property type="project" value="UniProtKB-KW"/>
</dbReference>
<feature type="domain" description="Helicase C-terminal" evidence="10">
    <location>
        <begin position="459"/>
        <end position="622"/>
    </location>
</feature>
<dbReference type="SMART" id="SM00487">
    <property type="entry name" value="DEXDc"/>
    <property type="match status" value="1"/>
</dbReference>
<dbReference type="InterPro" id="IPR047112">
    <property type="entry name" value="RecG/Mfd"/>
</dbReference>
<dbReference type="Pfam" id="PF00270">
    <property type="entry name" value="DEAD"/>
    <property type="match status" value="1"/>
</dbReference>
<keyword evidence="1" id="KW-0547">Nucleotide-binding</keyword>
<keyword evidence="6" id="KW-0238">DNA-binding</keyword>
<keyword evidence="12" id="KW-1185">Reference proteome</keyword>
<dbReference type="InterPro" id="IPR012340">
    <property type="entry name" value="NA-bd_OB-fold"/>
</dbReference>
<dbReference type="InterPro" id="IPR014001">
    <property type="entry name" value="Helicase_ATP-bd"/>
</dbReference>
<accession>A0ABW2IHX2</accession>
<dbReference type="InterPro" id="IPR011545">
    <property type="entry name" value="DEAD/DEAH_box_helicase_dom"/>
</dbReference>